<dbReference type="Pfam" id="PF00149">
    <property type="entry name" value="Metallophos"/>
    <property type="match status" value="1"/>
</dbReference>
<reference evidence="7 8" key="1">
    <citation type="submission" date="2018-11" db="EMBL/GenBank/DDBJ databases">
        <authorList>
            <person name="Kleinhagauer T."/>
            <person name="Glaeser S.P."/>
            <person name="Spergser J."/>
            <person name="Ruckert C."/>
            <person name="Kaempfer P."/>
            <person name="Busse H.-J."/>
        </authorList>
    </citation>
    <scope>NUCLEOTIDE SEQUENCE [LARGE SCALE GENOMIC DNA]</scope>
    <source>
        <strain evidence="7 8">W8</strain>
    </source>
</reference>
<dbReference type="PANTHER" id="PTHR30337:SF0">
    <property type="entry name" value="NUCLEASE SBCCD SUBUNIT D"/>
    <property type="match status" value="1"/>
</dbReference>
<evidence type="ECO:0000256" key="3">
    <source>
        <dbReference type="ARBA" id="ARBA00022722"/>
    </source>
</evidence>
<dbReference type="OrthoDB" id="9773856at2"/>
<proteinExistence type="inferred from homology"/>
<keyword evidence="8" id="KW-1185">Reference proteome</keyword>
<dbReference type="KEGG" id="cgk:CGERO_04435"/>
<evidence type="ECO:0000256" key="2">
    <source>
        <dbReference type="ARBA" id="ARBA00013365"/>
    </source>
</evidence>
<keyword evidence="4" id="KW-0378">Hydrolase</keyword>
<dbReference type="GO" id="GO:0004527">
    <property type="term" value="F:exonuclease activity"/>
    <property type="evidence" value="ECO:0007669"/>
    <property type="project" value="UniProtKB-KW"/>
</dbReference>
<evidence type="ECO:0000256" key="1">
    <source>
        <dbReference type="ARBA" id="ARBA00010555"/>
    </source>
</evidence>
<name>A0A3G6J593_9CORY</name>
<dbReference type="InterPro" id="IPR029052">
    <property type="entry name" value="Metallo-depent_PP-like"/>
</dbReference>
<accession>A0A3G6J593</accession>
<dbReference type="Proteomes" id="UP000271587">
    <property type="component" value="Chromosome"/>
</dbReference>
<dbReference type="InterPro" id="IPR014577">
    <property type="entry name" value="UCP033093_metalloPase"/>
</dbReference>
<keyword evidence="3" id="KW-0540">Nuclease</keyword>
<dbReference type="PANTHER" id="PTHR30337">
    <property type="entry name" value="COMPONENT OF ATP-DEPENDENT DSDNA EXONUCLEASE"/>
    <property type="match status" value="1"/>
</dbReference>
<evidence type="ECO:0000313" key="8">
    <source>
        <dbReference type="Proteomes" id="UP000271587"/>
    </source>
</evidence>
<dbReference type="PIRSF" id="PIRSF033093">
    <property type="entry name" value="UCP_ML1119"/>
    <property type="match status" value="1"/>
</dbReference>
<comment type="similarity">
    <text evidence="1">Belongs to the SbcD family.</text>
</comment>
<dbReference type="AlphaFoldDB" id="A0A3G6J593"/>
<sequence length="376" mass="41544">MKTTFLHTSDFQIGMRRWWLDAEAEPRFANDRIQAIRRVHDLALQFGCDFIVVAGDFFDANSLSMQTILRVKEELKRLKIPAVFVAGNHDPLTADSMYGEIEGMDNVVVARDNTPFEVVPGVEVVAAPLKVKRADSDLVAAAIEGLEPSATIRIAVGHGQAESRSNDIRPDEISLSLVEQRICEGAIDFLALGDTHSAQPVGSSGKVWFSGSPEATDFRNLQTGGGENNSGNALVVAIEKTGAEEASVSVSEHQVGQWTFEEHTSLVNSLEDAKAFVETLERYPDKRNTAIRYSLQGVVNLETSQYLEDELTRLEEVFAALYEHERFMDMQVVPDDGEVNNLGLSGFAVRALEELHQREDDTARNAAKLLLRLGRK</sequence>
<dbReference type="EMBL" id="CP033897">
    <property type="protein sequence ID" value="AZA11204.1"/>
    <property type="molecule type" value="Genomic_DNA"/>
</dbReference>
<protein>
    <recommendedName>
        <fullName evidence="2">Nuclease SbcCD subunit D</fullName>
    </recommendedName>
</protein>
<dbReference type="InterPro" id="IPR041796">
    <property type="entry name" value="Mre11_N"/>
</dbReference>
<dbReference type="Gene3D" id="3.60.21.10">
    <property type="match status" value="1"/>
</dbReference>
<organism evidence="7 8">
    <name type="scientific">Corynebacterium gerontici</name>
    <dbReference type="NCBI Taxonomy" id="2079234"/>
    <lineage>
        <taxon>Bacteria</taxon>
        <taxon>Bacillati</taxon>
        <taxon>Actinomycetota</taxon>
        <taxon>Actinomycetes</taxon>
        <taxon>Mycobacteriales</taxon>
        <taxon>Corynebacteriaceae</taxon>
        <taxon>Corynebacterium</taxon>
    </lineage>
</organism>
<evidence type="ECO:0000259" key="6">
    <source>
        <dbReference type="Pfam" id="PF00149"/>
    </source>
</evidence>
<gene>
    <name evidence="7" type="primary">yhaO</name>
    <name evidence="7" type="ORF">CGERO_04435</name>
</gene>
<evidence type="ECO:0000256" key="4">
    <source>
        <dbReference type="ARBA" id="ARBA00022801"/>
    </source>
</evidence>
<feature type="domain" description="Calcineurin-like phosphoesterase" evidence="6">
    <location>
        <begin position="4"/>
        <end position="196"/>
    </location>
</feature>
<evidence type="ECO:0000256" key="5">
    <source>
        <dbReference type="ARBA" id="ARBA00022839"/>
    </source>
</evidence>
<evidence type="ECO:0000313" key="7">
    <source>
        <dbReference type="EMBL" id="AZA11204.1"/>
    </source>
</evidence>
<dbReference type="CDD" id="cd00840">
    <property type="entry name" value="MPP_Mre11_N"/>
    <property type="match status" value="1"/>
</dbReference>
<dbReference type="InterPro" id="IPR004843">
    <property type="entry name" value="Calcineurin-like_PHP"/>
</dbReference>
<dbReference type="RefSeq" id="WP_123933649.1">
    <property type="nucleotide sequence ID" value="NZ_CP033897.1"/>
</dbReference>
<keyword evidence="5" id="KW-0269">Exonuclease</keyword>
<dbReference type="InterPro" id="IPR050535">
    <property type="entry name" value="DNA_Repair-Maintenance_Comp"/>
</dbReference>
<dbReference type="SUPFAM" id="SSF56300">
    <property type="entry name" value="Metallo-dependent phosphatases"/>
    <property type="match status" value="1"/>
</dbReference>